<organism evidence="8 9">
    <name type="scientific">Lithospermum erythrorhizon</name>
    <name type="common">Purple gromwell</name>
    <name type="synonym">Lithospermum officinale var. erythrorhizon</name>
    <dbReference type="NCBI Taxonomy" id="34254"/>
    <lineage>
        <taxon>Eukaryota</taxon>
        <taxon>Viridiplantae</taxon>
        <taxon>Streptophyta</taxon>
        <taxon>Embryophyta</taxon>
        <taxon>Tracheophyta</taxon>
        <taxon>Spermatophyta</taxon>
        <taxon>Magnoliopsida</taxon>
        <taxon>eudicotyledons</taxon>
        <taxon>Gunneridae</taxon>
        <taxon>Pentapetalae</taxon>
        <taxon>asterids</taxon>
        <taxon>lamiids</taxon>
        <taxon>Boraginales</taxon>
        <taxon>Boraginaceae</taxon>
        <taxon>Boraginoideae</taxon>
        <taxon>Lithospermeae</taxon>
        <taxon>Lithospermum</taxon>
    </lineage>
</organism>
<comment type="caution">
    <text evidence="8">The sequence shown here is derived from an EMBL/GenBank/DDBJ whole genome shotgun (WGS) entry which is preliminary data.</text>
</comment>
<evidence type="ECO:0000256" key="1">
    <source>
        <dbReference type="ARBA" id="ARBA00008894"/>
    </source>
</evidence>
<protein>
    <submittedName>
        <fullName evidence="8">Antimicrobial response protein</fullName>
    </submittedName>
</protein>
<evidence type="ECO:0000259" key="7">
    <source>
        <dbReference type="Pfam" id="PF23598"/>
    </source>
</evidence>
<dbReference type="InterPro" id="IPR055414">
    <property type="entry name" value="LRR_R13L4/SHOC2-like"/>
</dbReference>
<evidence type="ECO:0000256" key="5">
    <source>
        <dbReference type="ARBA" id="ARBA00022840"/>
    </source>
</evidence>
<dbReference type="Gene3D" id="3.80.10.10">
    <property type="entry name" value="Ribonuclease Inhibitor"/>
    <property type="match status" value="1"/>
</dbReference>
<keyword evidence="2" id="KW-0677">Repeat</keyword>
<dbReference type="GO" id="GO:0098542">
    <property type="term" value="P:defense response to other organism"/>
    <property type="evidence" value="ECO:0007669"/>
    <property type="project" value="TreeGrafter"/>
</dbReference>
<accession>A0AAV3PXV1</accession>
<evidence type="ECO:0000256" key="2">
    <source>
        <dbReference type="ARBA" id="ARBA00022737"/>
    </source>
</evidence>
<dbReference type="InterPro" id="IPR044974">
    <property type="entry name" value="Disease_R_plants"/>
</dbReference>
<keyword evidence="9" id="KW-1185">Reference proteome</keyword>
<gene>
    <name evidence="8" type="ORF">LIER_13418</name>
</gene>
<feature type="domain" description="Disease resistance protein winged helix" evidence="6">
    <location>
        <begin position="860"/>
        <end position="923"/>
    </location>
</feature>
<dbReference type="InterPro" id="IPR058922">
    <property type="entry name" value="WHD_DRP"/>
</dbReference>
<evidence type="ECO:0000256" key="4">
    <source>
        <dbReference type="ARBA" id="ARBA00022821"/>
    </source>
</evidence>
<evidence type="ECO:0000313" key="9">
    <source>
        <dbReference type="Proteomes" id="UP001454036"/>
    </source>
</evidence>
<dbReference type="InterPro" id="IPR027417">
    <property type="entry name" value="P-loop_NTPase"/>
</dbReference>
<name>A0AAV3PXV1_LITER</name>
<dbReference type="PANTHER" id="PTHR23155">
    <property type="entry name" value="DISEASE RESISTANCE PROTEIN RP"/>
    <property type="match status" value="1"/>
</dbReference>
<dbReference type="SUPFAM" id="SSF52540">
    <property type="entry name" value="P-loop containing nucleoside triphosphate hydrolases"/>
    <property type="match status" value="1"/>
</dbReference>
<keyword evidence="3" id="KW-0547">Nucleotide-binding</keyword>
<sequence length="1331" mass="155001">MAGPIVNLAIGERVVSLLDVQVQSARVEVGELRDVLEFLEHHQLFPNDERWLKAKNLADEAENLSETIKKKLDQISRYPWKRVMTLIKYGRMGKELGRVMREIQLILTVGRLYFDVFSTSKDTRWRVPKSSSSVRNGTQKCADAYYALEQLEFVLQKAEISVHHEVYKEITSLKAQLLPMLDLLNDIKSTQEIDNRQRVWMQILQTSFESIGNEFNVFKESADSTDAHLSKLEGTILQRARKFCNFILQKRNEICKIWNRYHTYRIGAFEGLDGSRLVVDHNLSLRVGDKLKVKDMEELQIDLLLMKALMQDSNRMEGPDERENIWVKQMKDIQLEMETVNGRFRTAKWYELSKQYMNFKHCKRVQRLEETLYHVSMRPRFYSMGSPELRHATANECRLFQESWKMKDKIQSVKRELQLMEGMFKDVKTIGQLDVRLKVWIEEMHCVAQEAKEIIQKISNGTFTSKVASLKIRWIGTRISDISEWSLYYGIEEVRARNLSSSRTQELEETSPYPKDAVEEQVDLIRREVRMLQALDSDITMMDRFNGGSLQAWVQELREVSSEAGTLISTYNKPETLRNLSLSYFNKKLQMLKNVSQKEEILKSDHFCTRSQVVRNVARMKDKIQKLHQRRREYGIQHFDRKYSNIAVDLKARLFSDDNDNFTVIPILSAWDKDKVFLQEFINEDHSIASRFSQRVWLTVGEEETAVACLEYLYNKVSEQIIQSAGEELINNRYLVVVYEVQNSVVWNSLRKLMQITSSGSRIIFTTCHVEAHCTGFFTSNVVLELDSDELPVGIEYPVFHPIRMRVLPQQKNIPQLGMVLREHDEVSQMSNLSVESLPSYLRECLYYFLLFPSKDPKGKDIYIPIRRLIGIWVAEGMVSPKRDTKDVPIELVAEGYLSELIKLSMIEVKVKNGKIRRCRLKDDQQLRESCLIKAREYDFFQSKNGNSEEYEYFGVPMGNIYRLTDIPVKDDSNACYSHIHYPINHPVILSSHYKKVRSFLSFDIEERIKPGEYIGNFLEKAISKRCFLSLRVLDLEHIFRPVLPEELSKLILLRYLGLRWTYLEALPPFVSDLLNLQVLDVKHTYITKLPKSLWRMQYLRHLYLSETYRSRFDGKPSSSRSLKNLQTLWGAFVDEDSPVEGGLDTLQNVRKLGLLCRSMYDKRKMASQLEAVANWIVVLKDLESLRLKSQDEKGKPSDLYLKPLSAHVNLSMLHLVGILKYPSIISDLPLNLTEVTLSGCELEDDPLHSMEYLPRLVSLMLFSNASKSKLMQCSSRGFAKLEILKIWKMEHLEELIVTKGGMLLIKDLEFRSCANLKKQPEGLQHVCKMT</sequence>
<dbReference type="EMBL" id="BAABME010002707">
    <property type="protein sequence ID" value="GAA0155762.1"/>
    <property type="molecule type" value="Genomic_DNA"/>
</dbReference>
<evidence type="ECO:0000313" key="8">
    <source>
        <dbReference type="EMBL" id="GAA0155762.1"/>
    </source>
</evidence>
<keyword evidence="4" id="KW-0611">Plant defense</keyword>
<dbReference type="Pfam" id="PF23559">
    <property type="entry name" value="WHD_DRP"/>
    <property type="match status" value="1"/>
</dbReference>
<proteinExistence type="inferred from homology"/>
<dbReference type="PANTHER" id="PTHR23155:SF955">
    <property type="entry name" value="AAA+ ATPASE DOMAIN-CONTAINING PROTEIN"/>
    <property type="match status" value="1"/>
</dbReference>
<dbReference type="SUPFAM" id="SSF52058">
    <property type="entry name" value="L domain-like"/>
    <property type="match status" value="1"/>
</dbReference>
<dbReference type="Proteomes" id="UP001454036">
    <property type="component" value="Unassembled WGS sequence"/>
</dbReference>
<evidence type="ECO:0000259" key="6">
    <source>
        <dbReference type="Pfam" id="PF23559"/>
    </source>
</evidence>
<dbReference type="Gene3D" id="1.10.10.10">
    <property type="entry name" value="Winged helix-like DNA-binding domain superfamily/Winged helix DNA-binding domain"/>
    <property type="match status" value="1"/>
</dbReference>
<comment type="similarity">
    <text evidence="1">Belongs to the disease resistance NB-LRR family.</text>
</comment>
<reference evidence="8 9" key="1">
    <citation type="submission" date="2024-01" db="EMBL/GenBank/DDBJ databases">
        <title>The complete chloroplast genome sequence of Lithospermum erythrorhizon: insights into the phylogenetic relationship among Boraginaceae species and the maternal lineages of purple gromwells.</title>
        <authorList>
            <person name="Okada T."/>
            <person name="Watanabe K."/>
        </authorList>
    </citation>
    <scope>NUCLEOTIDE SEQUENCE [LARGE SCALE GENOMIC DNA]</scope>
</reference>
<keyword evidence="5" id="KW-0067">ATP-binding</keyword>
<dbReference type="InterPro" id="IPR032675">
    <property type="entry name" value="LRR_dom_sf"/>
</dbReference>
<feature type="domain" description="Disease resistance R13L4/SHOC-2-like LRR" evidence="7">
    <location>
        <begin position="1024"/>
        <end position="1316"/>
    </location>
</feature>
<dbReference type="InterPro" id="IPR036388">
    <property type="entry name" value="WH-like_DNA-bd_sf"/>
</dbReference>
<evidence type="ECO:0000256" key="3">
    <source>
        <dbReference type="ARBA" id="ARBA00022741"/>
    </source>
</evidence>
<dbReference type="Pfam" id="PF23598">
    <property type="entry name" value="LRR_14"/>
    <property type="match status" value="1"/>
</dbReference>